<reference evidence="1" key="1">
    <citation type="submission" date="2019-02" db="EMBL/GenBank/DDBJ databases">
        <authorList>
            <person name="Gruber-Vodicka R. H."/>
            <person name="Seah K. B. B."/>
        </authorList>
    </citation>
    <scope>NUCLEOTIDE SEQUENCE</scope>
    <source>
        <strain evidence="2">BECK_BY2</strain>
        <strain evidence="1">BECK_BY3</strain>
    </source>
</reference>
<organism evidence="1">
    <name type="scientific">Candidatus Kentrum sp. TUN</name>
    <dbReference type="NCBI Taxonomy" id="2126343"/>
    <lineage>
        <taxon>Bacteria</taxon>
        <taxon>Pseudomonadati</taxon>
        <taxon>Pseudomonadota</taxon>
        <taxon>Gammaproteobacteria</taxon>
        <taxon>Candidatus Kentrum</taxon>
    </lineage>
</organism>
<accession>A0A450ZRV4</accession>
<name>A0A450ZRV4_9GAMM</name>
<dbReference type="AlphaFoldDB" id="A0A450ZRV4"/>
<sequence>MLALRAATERGGSLALHMDFVRIFVFPIRRKIMTRYIWESEKQKS</sequence>
<evidence type="ECO:0000313" key="1">
    <source>
        <dbReference type="EMBL" id="VFK56474.1"/>
    </source>
</evidence>
<proteinExistence type="predicted"/>
<dbReference type="EMBL" id="CAADFY010000088">
    <property type="protein sequence ID" value="VFK56474.1"/>
    <property type="molecule type" value="Genomic_DNA"/>
</dbReference>
<evidence type="ECO:0000313" key="2">
    <source>
        <dbReference type="EMBL" id="VFK62786.1"/>
    </source>
</evidence>
<dbReference type="EMBL" id="CAADFV010000086">
    <property type="protein sequence ID" value="VFK62786.1"/>
    <property type="molecule type" value="Genomic_DNA"/>
</dbReference>
<gene>
    <name evidence="2" type="ORF">BECKTUN1418E_GA0071001_108613</name>
    <name evidence="1" type="ORF">BECKTUN1418F_GA0071002_108812</name>
</gene>
<protein>
    <submittedName>
        <fullName evidence="1">Uncharacterized protein</fullName>
    </submittedName>
</protein>